<proteinExistence type="predicted"/>
<dbReference type="GeneID" id="113472335"/>
<evidence type="ECO:0000313" key="1">
    <source>
        <dbReference type="Proteomes" id="UP000079169"/>
    </source>
</evidence>
<gene>
    <name evidence="2" type="primary">LOC113472335</name>
</gene>
<dbReference type="KEGG" id="dci:113472335"/>
<reference evidence="2" key="1">
    <citation type="submission" date="2025-08" db="UniProtKB">
        <authorList>
            <consortium name="RefSeq"/>
        </authorList>
    </citation>
    <scope>IDENTIFICATION</scope>
</reference>
<keyword evidence="1" id="KW-1185">Reference proteome</keyword>
<name>A0A3Q0JHD1_DIACI</name>
<dbReference type="RefSeq" id="XP_026687836.1">
    <property type="nucleotide sequence ID" value="XM_026832035.1"/>
</dbReference>
<protein>
    <submittedName>
        <fullName evidence="2">Uncharacterized protein LOC113472335</fullName>
    </submittedName>
</protein>
<accession>A0A3Q0JHD1</accession>
<evidence type="ECO:0000313" key="2">
    <source>
        <dbReference type="RefSeq" id="XP_026687836.1"/>
    </source>
</evidence>
<sequence length="160" mass="18761">MKNFQYLKTSQLSDEEAMLELASLCSRLEIKLYLLDKKSLEFVNLYDPQTAKDLLQEDQFDKFYSFGLDGKSMHLFQAQIDPLLQIKGFDLVYAKNIQPEQLPRAQFKNKVVGIFLRKQDLILHIYVLHSREVCSPPSILLTIFIAYFRSTLIHRNRQNS</sequence>
<dbReference type="PaxDb" id="121845-A0A3Q0JHD1"/>
<dbReference type="Proteomes" id="UP000079169">
    <property type="component" value="Unplaced"/>
</dbReference>
<dbReference type="AlphaFoldDB" id="A0A3Q0JHD1"/>
<organism evidence="1 2">
    <name type="scientific">Diaphorina citri</name>
    <name type="common">Asian citrus psyllid</name>
    <dbReference type="NCBI Taxonomy" id="121845"/>
    <lineage>
        <taxon>Eukaryota</taxon>
        <taxon>Metazoa</taxon>
        <taxon>Ecdysozoa</taxon>
        <taxon>Arthropoda</taxon>
        <taxon>Hexapoda</taxon>
        <taxon>Insecta</taxon>
        <taxon>Pterygota</taxon>
        <taxon>Neoptera</taxon>
        <taxon>Paraneoptera</taxon>
        <taxon>Hemiptera</taxon>
        <taxon>Sternorrhyncha</taxon>
        <taxon>Psylloidea</taxon>
        <taxon>Psyllidae</taxon>
        <taxon>Diaphorininae</taxon>
        <taxon>Diaphorina</taxon>
    </lineage>
</organism>